<feature type="transmembrane region" description="Helical" evidence="16">
    <location>
        <begin position="603"/>
        <end position="626"/>
    </location>
</feature>
<dbReference type="NCBIfam" id="TIGR00870">
    <property type="entry name" value="trp"/>
    <property type="match status" value="1"/>
</dbReference>
<reference evidence="18" key="1">
    <citation type="submission" date="2019-06" db="EMBL/GenBank/DDBJ databases">
        <authorList>
            <consortium name="Wellcome Sanger Institute Data Sharing"/>
        </authorList>
    </citation>
    <scope>NUCLEOTIDE SEQUENCE [LARGE SCALE GENOMIC DNA]</scope>
</reference>
<dbReference type="InterPro" id="IPR002110">
    <property type="entry name" value="Ankyrin_rpt"/>
</dbReference>
<evidence type="ECO:0000256" key="7">
    <source>
        <dbReference type="ARBA" id="ARBA00022737"/>
    </source>
</evidence>
<evidence type="ECO:0000256" key="1">
    <source>
        <dbReference type="ARBA" id="ARBA00004651"/>
    </source>
</evidence>
<evidence type="ECO:0000256" key="6">
    <source>
        <dbReference type="ARBA" id="ARBA00022692"/>
    </source>
</evidence>
<keyword evidence="7" id="KW-0677">Repeat</keyword>
<keyword evidence="9 16" id="KW-1133">Transmembrane helix</keyword>
<keyword evidence="8" id="KW-0106">Calcium</keyword>
<evidence type="ECO:0000259" key="17">
    <source>
        <dbReference type="Pfam" id="PF00520"/>
    </source>
</evidence>
<evidence type="ECO:0000256" key="15">
    <source>
        <dbReference type="PROSITE-ProRule" id="PRU00023"/>
    </source>
</evidence>
<dbReference type="Ensembl" id="ENSSORT00005038602.1">
    <property type="protein sequence ID" value="ENSSORP00005037621.1"/>
    <property type="gene ID" value="ENSSORG00005017361.1"/>
</dbReference>
<evidence type="ECO:0000256" key="2">
    <source>
        <dbReference type="ARBA" id="ARBA00022448"/>
    </source>
</evidence>
<protein>
    <submittedName>
        <fullName evidence="18">Transient receptor potential cation channel subfamily V member 1-like</fullName>
    </submittedName>
</protein>
<dbReference type="SMART" id="SM00248">
    <property type="entry name" value="ANK"/>
    <property type="match status" value="4"/>
</dbReference>
<keyword evidence="11" id="KW-0406">Ion transport</keyword>
<keyword evidence="2" id="KW-0813">Transport</keyword>
<evidence type="ECO:0000256" key="14">
    <source>
        <dbReference type="ARBA" id="ARBA00036634"/>
    </source>
</evidence>
<dbReference type="GO" id="GO:0098703">
    <property type="term" value="P:calcium ion import across plasma membrane"/>
    <property type="evidence" value="ECO:0007669"/>
    <property type="project" value="TreeGrafter"/>
</dbReference>
<dbReference type="AlphaFoldDB" id="A0A673B5P9"/>
<sequence>MKNQEVLNEEELNEDQDEVAASMFRRGGSETSPMFAAFRMDSISSKLGHYTKTDYPDHTERFTKEKLFKAACEGDSSQLDGLLDYLKANNKKLTSSEFKDESNGQTALLKALLHLKDQKNDTIPVFLDIAEKTEDLEAFINASYKGYFNGQTALHIAIERRSLEHVKLLVQKEADVQAKANGKFFQSDGQPGFYFGELPLSLAACTNQPEVVSFLMDNPYKTADVTDKDSQGNTVLHALVILADNKEENTKMITQMYDDILVQHYKLEKKKKVQLDTIENNQGLTPLKLAAKLGKIGLFRHIMHQEFLDKETRPLSMKVAEWVYGPVQSSLYNIDSIDTDKDNSVLEILVYGREIPNRTDMLKIEPLHSLLKDKWNRFAGKLFFTHFLIYVAYLAIFTGVAIYRKAELPPYPIKDVYDYLRSIGELICVIGAVWFLCKGVYDLKRNRPKFNTLYISGFSDIMFFFQGLLLLIAAILYICGVTEYLGLLVISQALAWVNILYFTRGNKQLGIYNVMVQRMILGDIFNFLFVYAVFLFGFTTAIMALMKNTVDPLSNITPAGYISDVFCNKQSYTNICFTIMELSKFTIGMGNLEFADKVHHKEVFYILLITYIILTYILLLNMLIALMGNTVETTSSETEKIWNLQRCLTILDMEQSMLRCLKNKVCPEKPGESKIVSVKGKDGKEHRFLRVEEMNWTEWRSDLCIFQKEDPENHMRNPPLPRVLYQNQITGNLGNRIDHIINRFRNSARRRPPQPPSIP</sequence>
<organism evidence="18 19">
    <name type="scientific">Sphaeramia orbicularis</name>
    <name type="common">orbiculate cardinalfish</name>
    <dbReference type="NCBI Taxonomy" id="375764"/>
    <lineage>
        <taxon>Eukaryota</taxon>
        <taxon>Metazoa</taxon>
        <taxon>Chordata</taxon>
        <taxon>Craniata</taxon>
        <taxon>Vertebrata</taxon>
        <taxon>Euteleostomi</taxon>
        <taxon>Actinopterygii</taxon>
        <taxon>Neopterygii</taxon>
        <taxon>Teleostei</taxon>
        <taxon>Neoteleostei</taxon>
        <taxon>Acanthomorphata</taxon>
        <taxon>Gobiaria</taxon>
        <taxon>Kurtiformes</taxon>
        <taxon>Apogonoidei</taxon>
        <taxon>Apogonidae</taxon>
        <taxon>Apogoninae</taxon>
        <taxon>Sphaeramia</taxon>
    </lineage>
</organism>
<evidence type="ECO:0000256" key="4">
    <source>
        <dbReference type="ARBA" id="ARBA00022568"/>
    </source>
</evidence>
<dbReference type="PANTHER" id="PTHR10582">
    <property type="entry name" value="TRANSIENT RECEPTOR POTENTIAL ION CHANNEL PROTEIN"/>
    <property type="match status" value="1"/>
</dbReference>
<dbReference type="Pfam" id="PF00520">
    <property type="entry name" value="Ion_trans"/>
    <property type="match status" value="1"/>
</dbReference>
<evidence type="ECO:0000256" key="5">
    <source>
        <dbReference type="ARBA" id="ARBA00022673"/>
    </source>
</evidence>
<keyword evidence="19" id="KW-1185">Reference proteome</keyword>
<dbReference type="RefSeq" id="XP_030008671.1">
    <property type="nucleotide sequence ID" value="XM_030152811.1"/>
</dbReference>
<evidence type="ECO:0000256" key="10">
    <source>
        <dbReference type="ARBA" id="ARBA00023043"/>
    </source>
</evidence>
<dbReference type="GeneID" id="115432040"/>
<proteinExistence type="predicted"/>
<dbReference type="Gene3D" id="1.25.40.20">
    <property type="entry name" value="Ankyrin repeat-containing domain"/>
    <property type="match status" value="1"/>
</dbReference>
<keyword evidence="12 16" id="KW-0472">Membrane</keyword>
<dbReference type="FunCoup" id="A0A673B5P9">
    <property type="interactions" value="18"/>
</dbReference>
<feature type="domain" description="Ion transport" evidence="17">
    <location>
        <begin position="456"/>
        <end position="638"/>
    </location>
</feature>
<feature type="transmembrane region" description="Helical" evidence="16">
    <location>
        <begin position="423"/>
        <end position="441"/>
    </location>
</feature>
<reference evidence="18" key="3">
    <citation type="submission" date="2025-09" db="UniProtKB">
        <authorList>
            <consortium name="Ensembl"/>
        </authorList>
    </citation>
    <scope>IDENTIFICATION</scope>
</reference>
<dbReference type="PROSITE" id="PS50297">
    <property type="entry name" value="ANK_REP_REGION"/>
    <property type="match status" value="1"/>
</dbReference>
<feature type="repeat" description="ANK" evidence="15">
    <location>
        <begin position="149"/>
        <end position="181"/>
    </location>
</feature>
<keyword evidence="5" id="KW-0107">Calcium channel</keyword>
<dbReference type="SUPFAM" id="SSF48403">
    <property type="entry name" value="Ankyrin repeat"/>
    <property type="match status" value="1"/>
</dbReference>
<keyword evidence="4" id="KW-0109">Calcium transport</keyword>
<dbReference type="Gene3D" id="1.10.287.70">
    <property type="match status" value="1"/>
</dbReference>
<feature type="transmembrane region" description="Helical" evidence="16">
    <location>
        <begin position="484"/>
        <end position="503"/>
    </location>
</feature>
<dbReference type="InterPro" id="IPR005821">
    <property type="entry name" value="Ion_trans_dom"/>
</dbReference>
<dbReference type="GO" id="GO:0005262">
    <property type="term" value="F:calcium channel activity"/>
    <property type="evidence" value="ECO:0007669"/>
    <property type="project" value="UniProtKB-KW"/>
</dbReference>
<reference evidence="18" key="2">
    <citation type="submission" date="2025-08" db="UniProtKB">
        <authorList>
            <consortium name="Ensembl"/>
        </authorList>
    </citation>
    <scope>IDENTIFICATION</scope>
</reference>
<dbReference type="GO" id="GO:0005886">
    <property type="term" value="C:plasma membrane"/>
    <property type="evidence" value="ECO:0007669"/>
    <property type="project" value="UniProtKB-SubCell"/>
</dbReference>
<evidence type="ECO:0000256" key="9">
    <source>
        <dbReference type="ARBA" id="ARBA00022989"/>
    </source>
</evidence>
<evidence type="ECO:0000256" key="8">
    <source>
        <dbReference type="ARBA" id="ARBA00022837"/>
    </source>
</evidence>
<feature type="transmembrane region" description="Helical" evidence="16">
    <location>
        <begin position="453"/>
        <end position="478"/>
    </location>
</feature>
<feature type="transmembrane region" description="Helical" evidence="16">
    <location>
        <begin position="524"/>
        <end position="546"/>
    </location>
</feature>
<evidence type="ECO:0000313" key="19">
    <source>
        <dbReference type="Proteomes" id="UP000472271"/>
    </source>
</evidence>
<evidence type="ECO:0000256" key="16">
    <source>
        <dbReference type="SAM" id="Phobius"/>
    </source>
</evidence>
<dbReference type="InterPro" id="IPR008347">
    <property type="entry name" value="TrpV1-4"/>
</dbReference>
<evidence type="ECO:0000256" key="3">
    <source>
        <dbReference type="ARBA" id="ARBA00022475"/>
    </source>
</evidence>
<keyword evidence="6 16" id="KW-0812">Transmembrane</keyword>
<gene>
    <name evidence="18" type="primary">LOC115432040</name>
</gene>
<evidence type="ECO:0000256" key="11">
    <source>
        <dbReference type="ARBA" id="ARBA00023065"/>
    </source>
</evidence>
<dbReference type="InterPro" id="IPR036770">
    <property type="entry name" value="Ankyrin_rpt-contain_sf"/>
</dbReference>
<evidence type="ECO:0000256" key="13">
    <source>
        <dbReference type="ARBA" id="ARBA00023303"/>
    </source>
</evidence>
<dbReference type="InParanoid" id="A0A673B5P9"/>
<name>A0A673B5P9_9TELE</name>
<feature type="transmembrane region" description="Helical" evidence="16">
    <location>
        <begin position="382"/>
        <end position="403"/>
    </location>
</feature>
<comment type="catalytic activity">
    <reaction evidence="14">
        <text>Ca(2+)(in) = Ca(2+)(out)</text>
        <dbReference type="Rhea" id="RHEA:29671"/>
        <dbReference type="ChEBI" id="CHEBI:29108"/>
    </reaction>
</comment>
<keyword evidence="13" id="KW-0407">Ion channel</keyword>
<dbReference type="PRINTS" id="PR01768">
    <property type="entry name" value="TRPVRECEPTOR"/>
</dbReference>
<dbReference type="OrthoDB" id="533508at2759"/>
<comment type="subcellular location">
    <subcellularLocation>
        <location evidence="1">Cell membrane</location>
        <topology evidence="1">Multi-pass membrane protein</topology>
    </subcellularLocation>
</comment>
<evidence type="ECO:0000256" key="12">
    <source>
        <dbReference type="ARBA" id="ARBA00023136"/>
    </source>
</evidence>
<evidence type="ECO:0000313" key="18">
    <source>
        <dbReference type="Ensembl" id="ENSSORP00005037621.1"/>
    </source>
</evidence>
<dbReference type="Proteomes" id="UP000472271">
    <property type="component" value="Chromosome 13"/>
</dbReference>
<keyword evidence="3" id="KW-1003">Cell membrane</keyword>
<dbReference type="PROSITE" id="PS50088">
    <property type="entry name" value="ANK_REPEAT"/>
    <property type="match status" value="1"/>
</dbReference>
<dbReference type="PANTHER" id="PTHR10582:SF5">
    <property type="entry name" value="TRANSIENT RECEPTOR POTENTIAL CATION CHANNEL SUBFAMILY V MEMBER 2"/>
    <property type="match status" value="1"/>
</dbReference>
<keyword evidence="10 15" id="KW-0040">ANK repeat</keyword>
<dbReference type="InterPro" id="IPR024862">
    <property type="entry name" value="TRPV"/>
</dbReference>
<accession>A0A673B5P9</accession>
<dbReference type="Pfam" id="PF12796">
    <property type="entry name" value="Ank_2"/>
    <property type="match status" value="1"/>
</dbReference>